<feature type="transmembrane region" description="Helical" evidence="6">
    <location>
        <begin position="315"/>
        <end position="348"/>
    </location>
</feature>
<keyword evidence="3 6" id="KW-0812">Transmembrane</keyword>
<dbReference type="Pfam" id="PF01594">
    <property type="entry name" value="AI-2E_transport"/>
    <property type="match status" value="1"/>
</dbReference>
<keyword evidence="8" id="KW-1185">Reference proteome</keyword>
<name>A0A4R6WL70_9PROT</name>
<dbReference type="PANTHER" id="PTHR21716:SF64">
    <property type="entry name" value="AI-2 TRANSPORT PROTEIN TQSA"/>
    <property type="match status" value="1"/>
</dbReference>
<feature type="transmembrane region" description="Helical" evidence="6">
    <location>
        <begin position="225"/>
        <end position="251"/>
    </location>
</feature>
<accession>A0A4R6WL70</accession>
<dbReference type="RefSeq" id="WP_243735695.1">
    <property type="nucleotide sequence ID" value="NZ_SNYW01000013.1"/>
</dbReference>
<evidence type="ECO:0000256" key="5">
    <source>
        <dbReference type="ARBA" id="ARBA00023136"/>
    </source>
</evidence>
<keyword evidence="4 6" id="KW-1133">Transmembrane helix</keyword>
<keyword evidence="5 6" id="KW-0472">Membrane</keyword>
<dbReference type="GO" id="GO:0016020">
    <property type="term" value="C:membrane"/>
    <property type="evidence" value="ECO:0007669"/>
    <property type="project" value="UniProtKB-SubCell"/>
</dbReference>
<evidence type="ECO:0000313" key="7">
    <source>
        <dbReference type="EMBL" id="TDQ78583.1"/>
    </source>
</evidence>
<sequence length="380" mass="40767">MTDASEAPDGNGLPPRMRRWPSYLAALIVFLILVYLLRTVLLPFVAGMGVAYFLDPVCDRLEKWGCSRVLATSIVTAVFALIVVLAFLVIVPILIEQFSNFIRDLPGMVERAHQRLMPLYGDLQLRFDLPALDDLGAMLRERLGGALGFVGNALQGVVSGGAALANLLSLLFITPVVTFYLLRDWDLLIARINALLPLDHAETIRQQMRAIDTTMAGFLRGQASVCLVLGAFYATGLMLVGLPFGLFIGMMAGILTFIPYVGSLSGFVISMAVALASFDGWHGPAIVAAIFVSGQVMEGNFLTPKLVGDRVGLHPVWIIFALLAGGALFGFVGLLLAVPVAAAIGVLVRFGIGHYLQSPLYLGHHQAPPAPSTQPTTTPK</sequence>
<feature type="transmembrane region" description="Helical" evidence="6">
    <location>
        <begin position="162"/>
        <end position="182"/>
    </location>
</feature>
<evidence type="ECO:0000256" key="1">
    <source>
        <dbReference type="ARBA" id="ARBA00004141"/>
    </source>
</evidence>
<feature type="transmembrane region" description="Helical" evidence="6">
    <location>
        <begin position="285"/>
        <end position="303"/>
    </location>
</feature>
<feature type="transmembrane region" description="Helical" evidence="6">
    <location>
        <begin position="257"/>
        <end position="278"/>
    </location>
</feature>
<comment type="similarity">
    <text evidence="2">Belongs to the autoinducer-2 exporter (AI-2E) (TC 2.A.86) family.</text>
</comment>
<evidence type="ECO:0000256" key="3">
    <source>
        <dbReference type="ARBA" id="ARBA00022692"/>
    </source>
</evidence>
<dbReference type="InterPro" id="IPR002549">
    <property type="entry name" value="AI-2E-like"/>
</dbReference>
<reference evidence="7 8" key="1">
    <citation type="submission" date="2019-03" db="EMBL/GenBank/DDBJ databases">
        <title>Genomic Encyclopedia of Type Strains, Phase III (KMG-III): the genomes of soil and plant-associated and newly described type strains.</title>
        <authorList>
            <person name="Whitman W."/>
        </authorList>
    </citation>
    <scope>NUCLEOTIDE SEQUENCE [LARGE SCALE GENOMIC DNA]</scope>
    <source>
        <strain evidence="7 8">CGMCC 1.7660</strain>
    </source>
</reference>
<feature type="transmembrane region" description="Helical" evidence="6">
    <location>
        <begin position="74"/>
        <end position="95"/>
    </location>
</feature>
<dbReference type="Proteomes" id="UP000295783">
    <property type="component" value="Unassembled WGS sequence"/>
</dbReference>
<proteinExistence type="inferred from homology"/>
<evidence type="ECO:0000256" key="6">
    <source>
        <dbReference type="SAM" id="Phobius"/>
    </source>
</evidence>
<gene>
    <name evidence="7" type="ORF">A8950_3639</name>
</gene>
<organism evidence="7 8">
    <name type="scientific">Dongia mobilis</name>
    <dbReference type="NCBI Taxonomy" id="578943"/>
    <lineage>
        <taxon>Bacteria</taxon>
        <taxon>Pseudomonadati</taxon>
        <taxon>Pseudomonadota</taxon>
        <taxon>Alphaproteobacteria</taxon>
        <taxon>Rhodospirillales</taxon>
        <taxon>Dongiaceae</taxon>
        <taxon>Dongia</taxon>
    </lineage>
</organism>
<comment type="caution">
    <text evidence="7">The sequence shown here is derived from an EMBL/GenBank/DDBJ whole genome shotgun (WGS) entry which is preliminary data.</text>
</comment>
<dbReference type="PANTHER" id="PTHR21716">
    <property type="entry name" value="TRANSMEMBRANE PROTEIN"/>
    <property type="match status" value="1"/>
</dbReference>
<comment type="subcellular location">
    <subcellularLocation>
        <location evidence="1">Membrane</location>
        <topology evidence="1">Multi-pass membrane protein</topology>
    </subcellularLocation>
</comment>
<dbReference type="GO" id="GO:0055085">
    <property type="term" value="P:transmembrane transport"/>
    <property type="evidence" value="ECO:0007669"/>
    <property type="project" value="TreeGrafter"/>
</dbReference>
<dbReference type="EMBL" id="SNYW01000013">
    <property type="protein sequence ID" value="TDQ78583.1"/>
    <property type="molecule type" value="Genomic_DNA"/>
</dbReference>
<protein>
    <submittedName>
        <fullName evidence="7">Putative PurR-regulated permease PerM</fullName>
    </submittedName>
</protein>
<dbReference type="AlphaFoldDB" id="A0A4R6WL70"/>
<evidence type="ECO:0000313" key="8">
    <source>
        <dbReference type="Proteomes" id="UP000295783"/>
    </source>
</evidence>
<evidence type="ECO:0000256" key="4">
    <source>
        <dbReference type="ARBA" id="ARBA00022989"/>
    </source>
</evidence>
<evidence type="ECO:0000256" key="2">
    <source>
        <dbReference type="ARBA" id="ARBA00009773"/>
    </source>
</evidence>
<feature type="transmembrane region" description="Helical" evidence="6">
    <location>
        <begin position="23"/>
        <end position="54"/>
    </location>
</feature>